<accession>A0ACA9NCD0</accession>
<organism evidence="1 2">
    <name type="scientific">Dentiscutata heterogama</name>
    <dbReference type="NCBI Taxonomy" id="1316150"/>
    <lineage>
        <taxon>Eukaryota</taxon>
        <taxon>Fungi</taxon>
        <taxon>Fungi incertae sedis</taxon>
        <taxon>Mucoromycota</taxon>
        <taxon>Glomeromycotina</taxon>
        <taxon>Glomeromycetes</taxon>
        <taxon>Diversisporales</taxon>
        <taxon>Gigasporaceae</taxon>
        <taxon>Dentiscutata</taxon>
    </lineage>
</organism>
<evidence type="ECO:0000313" key="1">
    <source>
        <dbReference type="EMBL" id="CAG8645276.1"/>
    </source>
</evidence>
<name>A0ACA9NCD0_9GLOM</name>
<reference evidence="1" key="1">
    <citation type="submission" date="2021-06" db="EMBL/GenBank/DDBJ databases">
        <authorList>
            <person name="Kallberg Y."/>
            <person name="Tangrot J."/>
            <person name="Rosling A."/>
        </authorList>
    </citation>
    <scope>NUCLEOTIDE SEQUENCE</scope>
    <source>
        <strain evidence="1">IL203A</strain>
    </source>
</reference>
<feature type="non-terminal residue" evidence="1">
    <location>
        <position position="1"/>
    </location>
</feature>
<evidence type="ECO:0000313" key="2">
    <source>
        <dbReference type="Proteomes" id="UP000789702"/>
    </source>
</evidence>
<gene>
    <name evidence="1" type="ORF">DHETER_LOCUS9032</name>
</gene>
<proteinExistence type="predicted"/>
<keyword evidence="2" id="KW-1185">Reference proteome</keyword>
<sequence>SQVPSVYPIQQNLQYTLGYPNEKSLQPMLSDEALPIFGSQALSIYSNEHSLPNDEILPAFDSQVLSIYSIEQSSQPMLSDEILLASSSQVSSIYSIQQECASPGSNMSNTNDIDNGSVNYDISDLNEQQNVEFEN</sequence>
<comment type="caution">
    <text evidence="1">The sequence shown here is derived from an EMBL/GenBank/DDBJ whole genome shotgun (WGS) entry which is preliminary data.</text>
</comment>
<dbReference type="Proteomes" id="UP000789702">
    <property type="component" value="Unassembled WGS sequence"/>
</dbReference>
<protein>
    <submittedName>
        <fullName evidence="1">1912_t:CDS:1</fullName>
    </submittedName>
</protein>
<dbReference type="EMBL" id="CAJVPU010015208">
    <property type="protein sequence ID" value="CAG8645276.1"/>
    <property type="molecule type" value="Genomic_DNA"/>
</dbReference>